<reference evidence="1" key="1">
    <citation type="journal article" date="2021" name="Proc. Natl. Acad. Sci. U.S.A.">
        <title>A Catalog of Tens of Thousands of Viruses from Human Metagenomes Reveals Hidden Associations with Chronic Diseases.</title>
        <authorList>
            <person name="Tisza M.J."/>
            <person name="Buck C.B."/>
        </authorList>
    </citation>
    <scope>NUCLEOTIDE SEQUENCE</scope>
    <source>
        <strain evidence="1">CtZSu31</strain>
    </source>
</reference>
<name>A0A8S5N3Q4_9CAUD</name>
<proteinExistence type="predicted"/>
<evidence type="ECO:0000313" key="1">
    <source>
        <dbReference type="EMBL" id="DAD88771.1"/>
    </source>
</evidence>
<accession>A0A8S5N3Q4</accession>
<dbReference type="EMBL" id="BK015047">
    <property type="protein sequence ID" value="DAD88771.1"/>
    <property type="molecule type" value="Genomic_DNA"/>
</dbReference>
<protein>
    <submittedName>
        <fullName evidence="1">Cytokine-induced anti-apoptosis inhibitor 1</fullName>
    </submittedName>
</protein>
<organism evidence="1">
    <name type="scientific">Myoviridae sp. ctZSu31</name>
    <dbReference type="NCBI Taxonomy" id="2826665"/>
    <lineage>
        <taxon>Viruses</taxon>
        <taxon>Duplodnaviria</taxon>
        <taxon>Heunggongvirae</taxon>
        <taxon>Uroviricota</taxon>
        <taxon>Caudoviricetes</taxon>
    </lineage>
</organism>
<sequence>MGSCAGCEYLGFERFRSGYTAARCFAPLAPPWGNGRVIGNPTPKLLPEKIERPKWCEKED</sequence>